<keyword evidence="1" id="KW-0472">Membrane</keyword>
<sequence length="262" mass="29463">MPTTCMHRRKLYARLAELHSRAHTHTHTHAHTHWHARTHGRSLTRTLMTSVGSLVRSGYGLAPSLTRTRTRTHTPRLTRRRRTHFLCLRARQRRRRRLLLRLCGACDASTLARTRTDAQQRCNRWRRGGTRRRGPITVDRGARCRPVCSVLGCRRRRRALRSTATTTTTTTLTTTTTTTTTTYLLLLRVCVRVSSATAVRDGIGWGDVARVKGSEAETEQRARSGDQQTLRGWIIIIIIIITIIIISSYPGGGRSAAAAAAT</sequence>
<accession>A0A9P0NLQ5</accession>
<gene>
    <name evidence="2" type="ORF">APHIGO_LOCUS8377</name>
</gene>
<dbReference type="EMBL" id="OU899036">
    <property type="protein sequence ID" value="CAH1731712.1"/>
    <property type="molecule type" value="Genomic_DNA"/>
</dbReference>
<proteinExistence type="predicted"/>
<protein>
    <submittedName>
        <fullName evidence="2">Uncharacterized protein</fullName>
    </submittedName>
</protein>
<name>A0A9P0NLQ5_APHGO</name>
<reference evidence="2" key="2">
    <citation type="submission" date="2022-10" db="EMBL/GenBank/DDBJ databases">
        <authorList>
            <consortium name="ENA_rothamsted_submissions"/>
            <consortium name="culmorum"/>
            <person name="King R."/>
        </authorList>
    </citation>
    <scope>NUCLEOTIDE SEQUENCE</scope>
</reference>
<keyword evidence="1" id="KW-0812">Transmembrane</keyword>
<evidence type="ECO:0000313" key="3">
    <source>
        <dbReference type="Proteomes" id="UP001154329"/>
    </source>
</evidence>
<keyword evidence="3" id="KW-1185">Reference proteome</keyword>
<keyword evidence="1" id="KW-1133">Transmembrane helix</keyword>
<feature type="transmembrane region" description="Helical" evidence="1">
    <location>
        <begin position="230"/>
        <end position="249"/>
    </location>
</feature>
<evidence type="ECO:0000256" key="1">
    <source>
        <dbReference type="SAM" id="Phobius"/>
    </source>
</evidence>
<dbReference type="AlphaFoldDB" id="A0A9P0NLQ5"/>
<evidence type="ECO:0000313" key="2">
    <source>
        <dbReference type="EMBL" id="CAH1731712.1"/>
    </source>
</evidence>
<reference evidence="2" key="1">
    <citation type="submission" date="2022-02" db="EMBL/GenBank/DDBJ databases">
        <authorList>
            <person name="King R."/>
        </authorList>
    </citation>
    <scope>NUCLEOTIDE SEQUENCE</scope>
</reference>
<organism evidence="2 3">
    <name type="scientific">Aphis gossypii</name>
    <name type="common">Cotton aphid</name>
    <dbReference type="NCBI Taxonomy" id="80765"/>
    <lineage>
        <taxon>Eukaryota</taxon>
        <taxon>Metazoa</taxon>
        <taxon>Ecdysozoa</taxon>
        <taxon>Arthropoda</taxon>
        <taxon>Hexapoda</taxon>
        <taxon>Insecta</taxon>
        <taxon>Pterygota</taxon>
        <taxon>Neoptera</taxon>
        <taxon>Paraneoptera</taxon>
        <taxon>Hemiptera</taxon>
        <taxon>Sternorrhyncha</taxon>
        <taxon>Aphidomorpha</taxon>
        <taxon>Aphidoidea</taxon>
        <taxon>Aphididae</taxon>
        <taxon>Aphidini</taxon>
        <taxon>Aphis</taxon>
        <taxon>Aphis</taxon>
    </lineage>
</organism>
<dbReference type="Proteomes" id="UP001154329">
    <property type="component" value="Chromosome 3"/>
</dbReference>